<name>A0ABR4ELH9_9PEZI</name>
<evidence type="ECO:0000313" key="2">
    <source>
        <dbReference type="Proteomes" id="UP001600888"/>
    </source>
</evidence>
<reference evidence="1 2" key="1">
    <citation type="submission" date="2024-03" db="EMBL/GenBank/DDBJ databases">
        <title>A high-quality draft genome sequence of Diaporthe vaccinii, a causative agent of upright dieback and viscid rot disease in cranberry plants.</title>
        <authorList>
            <person name="Sarrasin M."/>
            <person name="Lang B.F."/>
            <person name="Burger G."/>
        </authorList>
    </citation>
    <scope>NUCLEOTIDE SEQUENCE [LARGE SCALE GENOMIC DNA]</scope>
    <source>
        <strain evidence="1 2">IS7</strain>
    </source>
</reference>
<gene>
    <name evidence="1" type="ORF">FJTKL_09930</name>
</gene>
<organism evidence="1 2">
    <name type="scientific">Diaporthe vaccinii</name>
    <dbReference type="NCBI Taxonomy" id="105482"/>
    <lineage>
        <taxon>Eukaryota</taxon>
        <taxon>Fungi</taxon>
        <taxon>Dikarya</taxon>
        <taxon>Ascomycota</taxon>
        <taxon>Pezizomycotina</taxon>
        <taxon>Sordariomycetes</taxon>
        <taxon>Sordariomycetidae</taxon>
        <taxon>Diaporthales</taxon>
        <taxon>Diaporthaceae</taxon>
        <taxon>Diaporthe</taxon>
        <taxon>Diaporthe eres species complex</taxon>
    </lineage>
</organism>
<keyword evidence="2" id="KW-1185">Reference proteome</keyword>
<dbReference type="EMBL" id="JBAWTH010000043">
    <property type="protein sequence ID" value="KAL2283296.1"/>
    <property type="molecule type" value="Genomic_DNA"/>
</dbReference>
<dbReference type="Proteomes" id="UP001600888">
    <property type="component" value="Unassembled WGS sequence"/>
</dbReference>
<proteinExistence type="predicted"/>
<protein>
    <submittedName>
        <fullName evidence="1">Uncharacterized protein</fullName>
    </submittedName>
</protein>
<sequence>MQHEELCPGVLEKTRSFRSQFDILSLEVPPKILQAYQDTKLGTIAWKLRLLELAVIACHDIADLSIPA</sequence>
<comment type="caution">
    <text evidence="1">The sequence shown here is derived from an EMBL/GenBank/DDBJ whole genome shotgun (WGS) entry which is preliminary data.</text>
</comment>
<evidence type="ECO:0000313" key="1">
    <source>
        <dbReference type="EMBL" id="KAL2283296.1"/>
    </source>
</evidence>
<accession>A0ABR4ELH9</accession>